<sequence length="122" mass="12867">MADKVRWTNPAALLGLLVNLRNTIIVAVSSDKRYEPIYNQGIAQVVFDGLVERGYQPGSGLPITLIGYSGGGEMSVAAAPYLKRSTGASIDVISLSGVMSANNLGSTLEDRPLQNLWTGLGS</sequence>
<gene>
    <name evidence="1" type="ORF">IQ230_18920</name>
</gene>
<name>A0ABR9UVU9_9CHRO</name>
<evidence type="ECO:0000313" key="2">
    <source>
        <dbReference type="Proteomes" id="UP000651156"/>
    </source>
</evidence>
<protein>
    <submittedName>
        <fullName evidence="1">Uncharacterized protein</fullName>
    </submittedName>
</protein>
<dbReference type="EMBL" id="JADEWN010000053">
    <property type="protein sequence ID" value="MBE9192384.1"/>
    <property type="molecule type" value="Genomic_DNA"/>
</dbReference>
<dbReference type="RefSeq" id="WP_193933814.1">
    <property type="nucleotide sequence ID" value="NZ_CAWPMZ010000089.1"/>
</dbReference>
<dbReference type="Proteomes" id="UP000651156">
    <property type="component" value="Unassembled WGS sequence"/>
</dbReference>
<organism evidence="1 2">
    <name type="scientific">Gloeocapsopsis crepidinum LEGE 06123</name>
    <dbReference type="NCBI Taxonomy" id="588587"/>
    <lineage>
        <taxon>Bacteria</taxon>
        <taxon>Bacillati</taxon>
        <taxon>Cyanobacteriota</taxon>
        <taxon>Cyanophyceae</taxon>
        <taxon>Oscillatoriophycideae</taxon>
        <taxon>Chroococcales</taxon>
        <taxon>Chroococcaceae</taxon>
        <taxon>Gloeocapsopsis</taxon>
    </lineage>
</organism>
<reference evidence="1 2" key="1">
    <citation type="submission" date="2020-10" db="EMBL/GenBank/DDBJ databases">
        <authorList>
            <person name="Castelo-Branco R."/>
            <person name="Eusebio N."/>
            <person name="Adriana R."/>
            <person name="Vieira A."/>
            <person name="Brugerolle De Fraissinette N."/>
            <person name="Rezende De Castro R."/>
            <person name="Schneider M.P."/>
            <person name="Vasconcelos V."/>
            <person name="Leao P.N."/>
        </authorList>
    </citation>
    <scope>NUCLEOTIDE SEQUENCE [LARGE SCALE GENOMIC DNA]</scope>
    <source>
        <strain evidence="1 2">LEGE 06123</strain>
    </source>
</reference>
<comment type="caution">
    <text evidence="1">The sequence shown here is derived from an EMBL/GenBank/DDBJ whole genome shotgun (WGS) entry which is preliminary data.</text>
</comment>
<accession>A0ABR9UVU9</accession>
<proteinExistence type="predicted"/>
<evidence type="ECO:0000313" key="1">
    <source>
        <dbReference type="EMBL" id="MBE9192384.1"/>
    </source>
</evidence>
<keyword evidence="2" id="KW-1185">Reference proteome</keyword>